<evidence type="ECO:0000313" key="1">
    <source>
        <dbReference type="EMBL" id="MDI9234968.1"/>
    </source>
</evidence>
<reference evidence="1" key="1">
    <citation type="submission" date="2023-05" db="EMBL/GenBank/DDBJ databases">
        <title>Limnohabitans sp. strain HM2-2 Genome sequencing and assembly.</title>
        <authorList>
            <person name="Jung Y."/>
        </authorList>
    </citation>
    <scope>NUCLEOTIDE SEQUENCE</scope>
    <source>
        <strain evidence="1">HM2-2</strain>
    </source>
</reference>
<proteinExistence type="predicted"/>
<gene>
    <name evidence="1" type="ORF">QLQ16_14105</name>
</gene>
<sequence length="315" mass="35046">MHLIIPYAASHAFSGPEVWAGLQLPHLQALLGLLQRQQVLQDTPTPSLHLPHERLQAQALGWPHEADQLPWAAWHLAQQGQYSTTPQAWMTPCHWQIGMNDVVMADPAHLRLSDDESQQLLEAMQAFLREDGLQVTWHSALRWHVQGELLAEVPTASLDRVVGQNVKHWMPEHPASRPLQRLQSEMQMLLYNHPVNDAREPRRQHTVNAFWLHGAGTLPATPSSATEPVTVLDALRSSALMGDVQAWQQAWQALDATALAQALEHLKSTGQLTLSLCSEHVAHTYTAAPAAWHQRISRLFKQPSPAAALAALITP</sequence>
<dbReference type="Proteomes" id="UP001431902">
    <property type="component" value="Unassembled WGS sequence"/>
</dbReference>
<dbReference type="RefSeq" id="WP_283225306.1">
    <property type="nucleotide sequence ID" value="NZ_JASGBH010000011.1"/>
</dbReference>
<evidence type="ECO:0008006" key="3">
    <source>
        <dbReference type="Google" id="ProtNLM"/>
    </source>
</evidence>
<evidence type="ECO:0000313" key="2">
    <source>
        <dbReference type="Proteomes" id="UP001431902"/>
    </source>
</evidence>
<accession>A0ABT6XA06</accession>
<dbReference type="EMBL" id="JASGBH010000011">
    <property type="protein sequence ID" value="MDI9234968.1"/>
    <property type="molecule type" value="Genomic_DNA"/>
</dbReference>
<comment type="caution">
    <text evidence="1">The sequence shown here is derived from an EMBL/GenBank/DDBJ whole genome shotgun (WGS) entry which is preliminary data.</text>
</comment>
<keyword evidence="2" id="KW-1185">Reference proteome</keyword>
<organism evidence="1 2">
    <name type="scientific">Limnohabitans lacus</name>
    <dbReference type="NCBI Taxonomy" id="3045173"/>
    <lineage>
        <taxon>Bacteria</taxon>
        <taxon>Pseudomonadati</taxon>
        <taxon>Pseudomonadota</taxon>
        <taxon>Betaproteobacteria</taxon>
        <taxon>Burkholderiales</taxon>
        <taxon>Comamonadaceae</taxon>
        <taxon>Limnohabitans</taxon>
    </lineage>
</organism>
<name>A0ABT6XA06_9BURK</name>
<protein>
    <recommendedName>
        <fullName evidence="3">Phosphoglycerate mutase</fullName>
    </recommendedName>
</protein>